<accession>A0A6J5S695</accession>
<reference evidence="1" key="1">
    <citation type="submission" date="2020-05" db="EMBL/GenBank/DDBJ databases">
        <authorList>
            <person name="Chiriac C."/>
            <person name="Salcher M."/>
            <person name="Ghai R."/>
            <person name="Kavagutti S V."/>
        </authorList>
    </citation>
    <scope>NUCLEOTIDE SEQUENCE</scope>
</reference>
<proteinExistence type="predicted"/>
<gene>
    <name evidence="1" type="ORF">UFOVP1387_37</name>
</gene>
<protein>
    <submittedName>
        <fullName evidence="1">Uncharacterized protein</fullName>
    </submittedName>
</protein>
<sequence>MTRLLDEINKEQPKTGGRRSRIDEILADLSPEDAADLVAALNDHSIPQVSIVRVLAKRGYKVSQATLSQYRNKVG</sequence>
<dbReference type="EMBL" id="LR797337">
    <property type="protein sequence ID" value="CAB4204048.1"/>
    <property type="molecule type" value="Genomic_DNA"/>
</dbReference>
<name>A0A6J5S695_9CAUD</name>
<evidence type="ECO:0000313" key="1">
    <source>
        <dbReference type="EMBL" id="CAB4204048.1"/>
    </source>
</evidence>
<organism evidence="1">
    <name type="scientific">uncultured Caudovirales phage</name>
    <dbReference type="NCBI Taxonomy" id="2100421"/>
    <lineage>
        <taxon>Viruses</taxon>
        <taxon>Duplodnaviria</taxon>
        <taxon>Heunggongvirae</taxon>
        <taxon>Uroviricota</taxon>
        <taxon>Caudoviricetes</taxon>
        <taxon>Peduoviridae</taxon>
        <taxon>Maltschvirus</taxon>
        <taxon>Maltschvirus maltsch</taxon>
    </lineage>
</organism>